<proteinExistence type="predicted"/>
<organism evidence="1">
    <name type="scientific">Solanum chilense</name>
    <name type="common">Tomato</name>
    <name type="synonym">Lycopersicon chilense</name>
    <dbReference type="NCBI Taxonomy" id="4083"/>
    <lineage>
        <taxon>Eukaryota</taxon>
        <taxon>Viridiplantae</taxon>
        <taxon>Streptophyta</taxon>
        <taxon>Embryophyta</taxon>
        <taxon>Tracheophyta</taxon>
        <taxon>Spermatophyta</taxon>
        <taxon>Magnoliopsida</taxon>
        <taxon>eudicotyledons</taxon>
        <taxon>Gunneridae</taxon>
        <taxon>Pentapetalae</taxon>
        <taxon>asterids</taxon>
        <taxon>lamiids</taxon>
        <taxon>Solanales</taxon>
        <taxon>Solanaceae</taxon>
        <taxon>Solanoideae</taxon>
        <taxon>Solaneae</taxon>
        <taxon>Solanum</taxon>
        <taxon>Solanum subgen. Lycopersicon</taxon>
    </lineage>
</organism>
<gene>
    <name evidence="1" type="ORF">EJD97_020729</name>
</gene>
<dbReference type="EMBL" id="RXGB01060984">
    <property type="protein sequence ID" value="TMW80378.1"/>
    <property type="molecule type" value="Genomic_DNA"/>
</dbReference>
<accession>A0A6N2AFK3</accession>
<evidence type="ECO:0000313" key="1">
    <source>
        <dbReference type="EMBL" id="TMW80378.1"/>
    </source>
</evidence>
<reference evidence="1" key="1">
    <citation type="submission" date="2019-05" db="EMBL/GenBank/DDBJ databases">
        <title>The de novo reference genome and transcriptome assemblies of the wild tomato species Solanum chilense.</title>
        <authorList>
            <person name="Stam R."/>
            <person name="Nosenko T."/>
            <person name="Hoerger A.C."/>
            <person name="Stephan W."/>
            <person name="Seidel M.A."/>
            <person name="Kuhn J.M.M."/>
            <person name="Haberer G."/>
            <person name="Tellier A."/>
        </authorList>
    </citation>
    <scope>NUCLEOTIDE SEQUENCE</scope>
    <source>
        <tissue evidence="1">Mature leaves</tissue>
    </source>
</reference>
<sequence>MAHPHFPNTQMVIKVNPILKTWWKDIQKSRVRSKRTVRWPRCFGPFCTHEYYVWLLEDAEHRDLSEGGLPGFGDEKETRWARNHLNTDYDITPEMRKQIVPNIGEQHN</sequence>
<name>A0A6N2AFK3_SOLCI</name>
<dbReference type="AlphaFoldDB" id="A0A6N2AFK3"/>
<comment type="caution">
    <text evidence="1">The sequence shown here is derived from an EMBL/GenBank/DDBJ whole genome shotgun (WGS) entry which is preliminary data.</text>
</comment>
<protein>
    <submittedName>
        <fullName evidence="1">Uncharacterized protein</fullName>
    </submittedName>
</protein>